<dbReference type="AlphaFoldDB" id="A0A6A5TDE6"/>
<keyword evidence="2" id="KW-1185">Reference proteome</keyword>
<dbReference type="EMBL" id="ML977027">
    <property type="protein sequence ID" value="KAF1950290.1"/>
    <property type="molecule type" value="Genomic_DNA"/>
</dbReference>
<sequence>MASPTSTPASSSAAAQPAPLLNRWNVGCSMVMDAYHELVNENPGLKQVLVPSYPHALLSGPGINMNLMAQAPDGTKNKTIDMSDPRLAKQLRRISDPTFDGVVIFCHPEYHVFFRFVARDKSSALEGNKTAKLMDLTGQLYADKDKIPKDGVYLAVLFDPAVGDSQSLLTV</sequence>
<protein>
    <submittedName>
        <fullName evidence="1">Uncharacterized protein</fullName>
    </submittedName>
</protein>
<dbReference type="Proteomes" id="UP000800035">
    <property type="component" value="Unassembled WGS sequence"/>
</dbReference>
<gene>
    <name evidence="1" type="ORF">CC80DRAFT_509850</name>
</gene>
<reference evidence="1" key="1">
    <citation type="journal article" date="2020" name="Stud. Mycol.">
        <title>101 Dothideomycetes genomes: a test case for predicting lifestyles and emergence of pathogens.</title>
        <authorList>
            <person name="Haridas S."/>
            <person name="Albert R."/>
            <person name="Binder M."/>
            <person name="Bloem J."/>
            <person name="Labutti K."/>
            <person name="Salamov A."/>
            <person name="Andreopoulos B."/>
            <person name="Baker S."/>
            <person name="Barry K."/>
            <person name="Bills G."/>
            <person name="Bluhm B."/>
            <person name="Cannon C."/>
            <person name="Castanera R."/>
            <person name="Culley D."/>
            <person name="Daum C."/>
            <person name="Ezra D."/>
            <person name="Gonzalez J."/>
            <person name="Henrissat B."/>
            <person name="Kuo A."/>
            <person name="Liang C."/>
            <person name="Lipzen A."/>
            <person name="Lutzoni F."/>
            <person name="Magnuson J."/>
            <person name="Mondo S."/>
            <person name="Nolan M."/>
            <person name="Ohm R."/>
            <person name="Pangilinan J."/>
            <person name="Park H.-J."/>
            <person name="Ramirez L."/>
            <person name="Alfaro M."/>
            <person name="Sun H."/>
            <person name="Tritt A."/>
            <person name="Yoshinaga Y."/>
            <person name="Zwiers L.-H."/>
            <person name="Turgeon B."/>
            <person name="Goodwin S."/>
            <person name="Spatafora J."/>
            <person name="Crous P."/>
            <person name="Grigoriev I."/>
        </authorList>
    </citation>
    <scope>NUCLEOTIDE SEQUENCE</scope>
    <source>
        <strain evidence="1">CBS 675.92</strain>
    </source>
</reference>
<evidence type="ECO:0000313" key="2">
    <source>
        <dbReference type="Proteomes" id="UP000800035"/>
    </source>
</evidence>
<name>A0A6A5TDE6_9PLEO</name>
<evidence type="ECO:0000313" key="1">
    <source>
        <dbReference type="EMBL" id="KAF1950290.1"/>
    </source>
</evidence>
<proteinExistence type="predicted"/>
<accession>A0A6A5TDE6</accession>
<organism evidence="1 2">
    <name type="scientific">Byssothecium circinans</name>
    <dbReference type="NCBI Taxonomy" id="147558"/>
    <lineage>
        <taxon>Eukaryota</taxon>
        <taxon>Fungi</taxon>
        <taxon>Dikarya</taxon>
        <taxon>Ascomycota</taxon>
        <taxon>Pezizomycotina</taxon>
        <taxon>Dothideomycetes</taxon>
        <taxon>Pleosporomycetidae</taxon>
        <taxon>Pleosporales</taxon>
        <taxon>Massarineae</taxon>
        <taxon>Massarinaceae</taxon>
        <taxon>Byssothecium</taxon>
    </lineage>
</organism>